<evidence type="ECO:0000313" key="4">
    <source>
        <dbReference type="EMBL" id="KAG5647213.1"/>
    </source>
</evidence>
<reference evidence="4" key="2">
    <citation type="submission" date="2021-10" db="EMBL/GenBank/DDBJ databases">
        <title>Phylogenomics reveals ancestral predisposition of the termite-cultivated fungus Termitomyces towards a domesticated lifestyle.</title>
        <authorList>
            <person name="Auxier B."/>
            <person name="Grum-Grzhimaylo A."/>
            <person name="Cardenas M.E."/>
            <person name="Lodge J.D."/>
            <person name="Laessoe T."/>
            <person name="Pedersen O."/>
            <person name="Smith M.E."/>
            <person name="Kuyper T.W."/>
            <person name="Franco-Molano E.A."/>
            <person name="Baroni T.J."/>
            <person name="Aanen D.K."/>
        </authorList>
    </citation>
    <scope>NUCLEOTIDE SEQUENCE</scope>
    <source>
        <strain evidence="4">AP01</strain>
        <tissue evidence="4">Mycelium</tissue>
    </source>
</reference>
<feature type="compositionally biased region" description="Low complexity" evidence="2">
    <location>
        <begin position="15"/>
        <end position="43"/>
    </location>
</feature>
<evidence type="ECO:0000256" key="2">
    <source>
        <dbReference type="SAM" id="MobiDB-lite"/>
    </source>
</evidence>
<keyword evidence="5" id="KW-1185">Reference proteome</keyword>
<proteinExistence type="predicted"/>
<dbReference type="Gene3D" id="1.10.238.10">
    <property type="entry name" value="EF-hand"/>
    <property type="match status" value="1"/>
</dbReference>
<feature type="domain" description="DCUN1" evidence="3">
    <location>
        <begin position="156"/>
        <end position="289"/>
    </location>
</feature>
<dbReference type="GO" id="GO:0000151">
    <property type="term" value="C:ubiquitin ligase complex"/>
    <property type="evidence" value="ECO:0007669"/>
    <property type="project" value="TreeGrafter"/>
</dbReference>
<evidence type="ECO:0000256" key="1">
    <source>
        <dbReference type="RuleBase" id="RU410713"/>
    </source>
</evidence>
<accession>A0A9P7GBV8</accession>
<comment type="function">
    <text evidence="1">Neddylation of cullins play an essential role in the regulation of SCF-type complexes activity.</text>
</comment>
<organism evidence="4 5">
    <name type="scientific">Asterophora parasitica</name>
    <dbReference type="NCBI Taxonomy" id="117018"/>
    <lineage>
        <taxon>Eukaryota</taxon>
        <taxon>Fungi</taxon>
        <taxon>Dikarya</taxon>
        <taxon>Basidiomycota</taxon>
        <taxon>Agaricomycotina</taxon>
        <taxon>Agaricomycetes</taxon>
        <taxon>Agaricomycetidae</taxon>
        <taxon>Agaricales</taxon>
        <taxon>Tricholomatineae</taxon>
        <taxon>Lyophyllaceae</taxon>
        <taxon>Asterophora</taxon>
    </lineage>
</organism>
<comment type="caution">
    <text evidence="4">The sequence shown here is derived from an EMBL/GenBank/DDBJ whole genome shotgun (WGS) entry which is preliminary data.</text>
</comment>
<dbReference type="EMBL" id="JABCKV010000012">
    <property type="protein sequence ID" value="KAG5647213.1"/>
    <property type="molecule type" value="Genomic_DNA"/>
</dbReference>
<sequence length="289" mass="30815">MSGVQRKRTDDSDAAPEATTSTRATRSSTRTTNSSTTAAAPKKSTAKKGAAEEDQAATEDPPAKKTKTTKATSKTTKQAATKGAAASSSNNDDAATRKKTLAEVCRTPSSHFPGSPQSLIALQTTTPTTANEPAIPPLTKEKAHSPAPPPGANEPYSPARATALFKSYADEDDASIIGPEGYEKLCTDTKIPLEGAAPLILAWQFGAKEMGKVTEEEWRNGTESFKISNLYALSLAITDLENLLILNKPPAKKAKKEAYDKSAYSTYAADKKAAFRKLYTFCFLFAKPE</sequence>
<dbReference type="GO" id="GO:0032182">
    <property type="term" value="F:ubiquitin-like protein binding"/>
    <property type="evidence" value="ECO:0007669"/>
    <property type="project" value="TreeGrafter"/>
</dbReference>
<dbReference type="AlphaFoldDB" id="A0A9P7GBV8"/>
<evidence type="ECO:0000259" key="3">
    <source>
        <dbReference type="PROSITE" id="PS51229"/>
    </source>
</evidence>
<dbReference type="GO" id="GO:0031624">
    <property type="term" value="F:ubiquitin conjugating enzyme binding"/>
    <property type="evidence" value="ECO:0007669"/>
    <property type="project" value="TreeGrafter"/>
</dbReference>
<dbReference type="InterPro" id="IPR005176">
    <property type="entry name" value="PONY_dom"/>
</dbReference>
<dbReference type="OrthoDB" id="27198at2759"/>
<feature type="compositionally biased region" description="Low complexity" evidence="2">
    <location>
        <begin position="69"/>
        <end position="93"/>
    </location>
</feature>
<feature type="region of interest" description="Disordered" evidence="2">
    <location>
        <begin position="1"/>
        <end position="155"/>
    </location>
</feature>
<dbReference type="Proteomes" id="UP000775547">
    <property type="component" value="Unassembled WGS sequence"/>
</dbReference>
<dbReference type="PROSITE" id="PS51229">
    <property type="entry name" value="DCUN1"/>
    <property type="match status" value="1"/>
</dbReference>
<evidence type="ECO:0000313" key="5">
    <source>
        <dbReference type="Proteomes" id="UP000775547"/>
    </source>
</evidence>
<reference evidence="4" key="1">
    <citation type="submission" date="2020-07" db="EMBL/GenBank/DDBJ databases">
        <authorList>
            <person name="Nieuwenhuis M."/>
            <person name="Van De Peppel L.J.J."/>
        </authorList>
    </citation>
    <scope>NUCLEOTIDE SEQUENCE</scope>
    <source>
        <strain evidence="4">AP01</strain>
        <tissue evidence="4">Mycelium</tissue>
    </source>
</reference>
<gene>
    <name evidence="4" type="ORF">DXG03_001172</name>
</gene>
<dbReference type="GO" id="GO:0045116">
    <property type="term" value="P:protein neddylation"/>
    <property type="evidence" value="ECO:0007669"/>
    <property type="project" value="TreeGrafter"/>
</dbReference>
<name>A0A9P7GBV8_9AGAR</name>
<dbReference type="PANTHER" id="PTHR12281">
    <property type="entry name" value="RP42 RELATED"/>
    <property type="match status" value="1"/>
</dbReference>
<protein>
    <recommendedName>
        <fullName evidence="1">Defective in cullin neddylation protein</fullName>
    </recommendedName>
</protein>
<dbReference type="GO" id="GO:0097602">
    <property type="term" value="F:cullin family protein binding"/>
    <property type="evidence" value="ECO:0007669"/>
    <property type="project" value="TreeGrafter"/>
</dbReference>
<dbReference type="InterPro" id="IPR014764">
    <property type="entry name" value="DCN-prot"/>
</dbReference>
<dbReference type="PANTHER" id="PTHR12281:SF12">
    <property type="entry name" value="DEFECTIVE IN CULLIN NEDDYLATION PROTEIN"/>
    <property type="match status" value="1"/>
</dbReference>
<feature type="compositionally biased region" description="Polar residues" evidence="2">
    <location>
        <begin position="107"/>
        <end position="131"/>
    </location>
</feature>